<evidence type="ECO:0000313" key="5">
    <source>
        <dbReference type="Proteomes" id="UP000005824"/>
    </source>
</evidence>
<dbReference type="Proteomes" id="UP000005824">
    <property type="component" value="Unassembled WGS sequence"/>
</dbReference>
<dbReference type="STRING" id="497964.CfE428DRAFT_5101"/>
<feature type="chain" id="PRO_5002800557" evidence="3">
    <location>
        <begin position="25"/>
        <end position="245"/>
    </location>
</feature>
<dbReference type="AlphaFoldDB" id="B4D861"/>
<reference evidence="4 5" key="1">
    <citation type="journal article" date="2011" name="J. Bacteriol.">
        <title>Genome sequence of Chthoniobacter flavus Ellin428, an aerobic heterotrophic soil bacterium.</title>
        <authorList>
            <person name="Kant R."/>
            <person name="van Passel M.W."/>
            <person name="Palva A."/>
            <person name="Lucas S."/>
            <person name="Lapidus A."/>
            <person name="Glavina Del Rio T."/>
            <person name="Dalin E."/>
            <person name="Tice H."/>
            <person name="Bruce D."/>
            <person name="Goodwin L."/>
            <person name="Pitluck S."/>
            <person name="Larimer F.W."/>
            <person name="Land M.L."/>
            <person name="Hauser L."/>
            <person name="Sangwan P."/>
            <person name="de Vos W.M."/>
            <person name="Janssen P.H."/>
            <person name="Smidt H."/>
        </authorList>
    </citation>
    <scope>NUCLEOTIDE SEQUENCE [LARGE SCALE GENOMIC DNA]</scope>
    <source>
        <strain evidence="4 5">Ellin428</strain>
    </source>
</reference>
<accession>B4D861</accession>
<keyword evidence="3" id="KW-0732">Signal</keyword>
<keyword evidence="5" id="KW-1185">Reference proteome</keyword>
<proteinExistence type="predicted"/>
<dbReference type="InParanoid" id="B4D861"/>
<dbReference type="EMBL" id="ABVL01000020">
    <property type="protein sequence ID" value="EDY17415.1"/>
    <property type="molecule type" value="Genomic_DNA"/>
</dbReference>
<feature type="coiled-coil region" evidence="1">
    <location>
        <begin position="47"/>
        <end position="155"/>
    </location>
</feature>
<dbReference type="eggNOG" id="ENOG5032RRN">
    <property type="taxonomic scope" value="Bacteria"/>
</dbReference>
<dbReference type="RefSeq" id="WP_006982422.1">
    <property type="nucleotide sequence ID" value="NZ_ABVL01000020.1"/>
</dbReference>
<feature type="region of interest" description="Disordered" evidence="2">
    <location>
        <begin position="203"/>
        <end position="245"/>
    </location>
</feature>
<keyword evidence="1" id="KW-0175">Coiled coil</keyword>
<sequence>MIFSRPTLVTLALLLTLPAGLLKAENAQPSAAENKLRESLRNTLLQLRTSENDKAVAQAALAESEDKNKTLTEQVEKITKDRAAEKTAADKVANDLQTKVEDRDKLIAELKDALQKSQLDTKRVTDIANTKESQRAKLEDQTNQLNRRVADQQTKNAGMFKIANEILQRYEKFGLGDALTAREPFTGITRVKLQSLFEEYRDKIDDERIKPGDTVPTPANATPSSEKPGKSKNAQSKAGEQKSKS</sequence>
<evidence type="ECO:0000256" key="1">
    <source>
        <dbReference type="SAM" id="Coils"/>
    </source>
</evidence>
<organism evidence="4 5">
    <name type="scientific">Chthoniobacter flavus Ellin428</name>
    <dbReference type="NCBI Taxonomy" id="497964"/>
    <lineage>
        <taxon>Bacteria</taxon>
        <taxon>Pseudomonadati</taxon>
        <taxon>Verrucomicrobiota</taxon>
        <taxon>Spartobacteria</taxon>
        <taxon>Chthoniobacterales</taxon>
        <taxon>Chthoniobacteraceae</taxon>
        <taxon>Chthoniobacter</taxon>
    </lineage>
</organism>
<evidence type="ECO:0000256" key="2">
    <source>
        <dbReference type="SAM" id="MobiDB-lite"/>
    </source>
</evidence>
<feature type="signal peptide" evidence="3">
    <location>
        <begin position="1"/>
        <end position="24"/>
    </location>
</feature>
<evidence type="ECO:0000256" key="3">
    <source>
        <dbReference type="SAM" id="SignalP"/>
    </source>
</evidence>
<evidence type="ECO:0000313" key="4">
    <source>
        <dbReference type="EMBL" id="EDY17415.1"/>
    </source>
</evidence>
<protein>
    <submittedName>
        <fullName evidence="4">Uncharacterized protein</fullName>
    </submittedName>
</protein>
<name>B4D861_9BACT</name>
<gene>
    <name evidence="4" type="ORF">CfE428DRAFT_5101</name>
</gene>
<comment type="caution">
    <text evidence="4">The sequence shown here is derived from an EMBL/GenBank/DDBJ whole genome shotgun (WGS) entry which is preliminary data.</text>
</comment>